<evidence type="ECO:0000313" key="1">
    <source>
        <dbReference type="EMBL" id="KAH7905318.1"/>
    </source>
</evidence>
<evidence type="ECO:0000313" key="2">
    <source>
        <dbReference type="Proteomes" id="UP000790377"/>
    </source>
</evidence>
<dbReference type="Proteomes" id="UP000790377">
    <property type="component" value="Unassembled WGS sequence"/>
</dbReference>
<protein>
    <submittedName>
        <fullName evidence="1">P-loop containing nucleoside triphosphate hydrolase protein</fullName>
    </submittedName>
</protein>
<proteinExistence type="predicted"/>
<keyword evidence="1" id="KW-0378">Hydrolase</keyword>
<dbReference type="EMBL" id="MU268218">
    <property type="protein sequence ID" value="KAH7905318.1"/>
    <property type="molecule type" value="Genomic_DNA"/>
</dbReference>
<name>A0ACB7ZX09_9AGAM</name>
<accession>A0ACB7ZX09</accession>
<comment type="caution">
    <text evidence="1">The sequence shown here is derived from an EMBL/GenBank/DDBJ whole genome shotgun (WGS) entry which is preliminary data.</text>
</comment>
<keyword evidence="2" id="KW-1185">Reference proteome</keyword>
<gene>
    <name evidence="1" type="ORF">BJ138DRAFT_1165008</name>
</gene>
<reference evidence="1" key="1">
    <citation type="journal article" date="2021" name="New Phytol.">
        <title>Evolutionary innovations through gain and loss of genes in the ectomycorrhizal Boletales.</title>
        <authorList>
            <person name="Wu G."/>
            <person name="Miyauchi S."/>
            <person name="Morin E."/>
            <person name="Kuo A."/>
            <person name="Drula E."/>
            <person name="Varga T."/>
            <person name="Kohler A."/>
            <person name="Feng B."/>
            <person name="Cao Y."/>
            <person name="Lipzen A."/>
            <person name="Daum C."/>
            <person name="Hundley H."/>
            <person name="Pangilinan J."/>
            <person name="Johnson J."/>
            <person name="Barry K."/>
            <person name="LaButti K."/>
            <person name="Ng V."/>
            <person name="Ahrendt S."/>
            <person name="Min B."/>
            <person name="Choi I.G."/>
            <person name="Park H."/>
            <person name="Plett J.M."/>
            <person name="Magnuson J."/>
            <person name="Spatafora J.W."/>
            <person name="Nagy L.G."/>
            <person name="Henrissat B."/>
            <person name="Grigoriev I.V."/>
            <person name="Yang Z.L."/>
            <person name="Xu J."/>
            <person name="Martin F.M."/>
        </authorList>
    </citation>
    <scope>NUCLEOTIDE SEQUENCE</scope>
    <source>
        <strain evidence="1">ATCC 28755</strain>
    </source>
</reference>
<feature type="non-terminal residue" evidence="1">
    <location>
        <position position="360"/>
    </location>
</feature>
<organism evidence="1 2">
    <name type="scientific">Hygrophoropsis aurantiaca</name>
    <dbReference type="NCBI Taxonomy" id="72124"/>
    <lineage>
        <taxon>Eukaryota</taxon>
        <taxon>Fungi</taxon>
        <taxon>Dikarya</taxon>
        <taxon>Basidiomycota</taxon>
        <taxon>Agaricomycotina</taxon>
        <taxon>Agaricomycetes</taxon>
        <taxon>Agaricomycetidae</taxon>
        <taxon>Boletales</taxon>
        <taxon>Coniophorineae</taxon>
        <taxon>Hygrophoropsidaceae</taxon>
        <taxon>Hygrophoropsis</taxon>
    </lineage>
</organism>
<sequence length="360" mass="39253">MQGHAGVFETEVDGISYKKSTQLISGQEVVSEGIQAGDSAILLLGTTGAGKSTFINAAAGCDAVVVDHGLEPCTKEVKLVAVQHPTDPDRRVVLVDTPGFEDTWADGESILKAVVDRLSFGEMIELTGIIYLQDVTQRSTAADQAMLFGLARSGLAEEVLLVATKWSERNREQLLQADWARLLEKGTQQARFTSTRASAWEAIDLIRRGGAQQRSILHESIGILGQFALAFQVTLPSRNIIIFGETGAGKSSLVNMILGEERASTSYDAGACTLKATRYMTTIETQQYNIFDTVGLEEPKTLQKKERHLETIANAYELLTSLATAGGVHLLVFCFRAGRLTEATRRTYSLFHDFMCDGRV</sequence>